<evidence type="ECO:0000256" key="3">
    <source>
        <dbReference type="ARBA" id="ARBA00022448"/>
    </source>
</evidence>
<feature type="transmembrane region" description="Helical" evidence="11">
    <location>
        <begin position="478"/>
        <end position="504"/>
    </location>
</feature>
<keyword evidence="9" id="KW-1015">Disulfide bond</keyword>
<feature type="transmembrane region" description="Helical" evidence="11">
    <location>
        <begin position="407"/>
        <end position="431"/>
    </location>
</feature>
<feature type="binding site" evidence="8">
    <location>
        <position position="382"/>
    </location>
    <ligand>
        <name>Na(+)</name>
        <dbReference type="ChEBI" id="CHEBI:29101"/>
        <label>1</label>
    </ligand>
</feature>
<evidence type="ECO:0000313" key="12">
    <source>
        <dbReference type="EMBL" id="VDI82592.1"/>
    </source>
</evidence>
<feature type="binding site" evidence="8">
    <location>
        <position position="281"/>
    </location>
    <ligand>
        <name>Na(+)</name>
        <dbReference type="ChEBI" id="CHEBI:29101"/>
        <label>1</label>
    </ligand>
</feature>
<dbReference type="Pfam" id="PF00209">
    <property type="entry name" value="SNF"/>
    <property type="match status" value="2"/>
</dbReference>
<dbReference type="InterPro" id="IPR000175">
    <property type="entry name" value="Na/ntran_symport"/>
</dbReference>
<evidence type="ECO:0000256" key="2">
    <source>
        <dbReference type="ARBA" id="ARBA00006459"/>
    </source>
</evidence>
<keyword evidence="13" id="KW-1185">Reference proteome</keyword>
<dbReference type="PROSITE" id="PS50267">
    <property type="entry name" value="NA_NEUROTRAN_SYMP_3"/>
    <property type="match status" value="1"/>
</dbReference>
<accession>A0A8B6HPT3</accession>
<dbReference type="PRINTS" id="PR00176">
    <property type="entry name" value="NANEUSMPORT"/>
</dbReference>
<feature type="transmembrane region" description="Helical" evidence="11">
    <location>
        <begin position="437"/>
        <end position="458"/>
    </location>
</feature>
<dbReference type="SUPFAM" id="SSF161070">
    <property type="entry name" value="SNF-like"/>
    <property type="match status" value="1"/>
</dbReference>
<evidence type="ECO:0000256" key="9">
    <source>
        <dbReference type="PIRSR" id="PIRSR600175-2"/>
    </source>
</evidence>
<evidence type="ECO:0000256" key="11">
    <source>
        <dbReference type="SAM" id="Phobius"/>
    </source>
</evidence>
<evidence type="ECO:0000256" key="5">
    <source>
        <dbReference type="ARBA" id="ARBA00022989"/>
    </source>
</evidence>
<dbReference type="PANTHER" id="PTHR11616:SF321">
    <property type="entry name" value="SODIUM-DEPENDENT NUTRIENT AMINO ACID TRANSPORTER 1-RELATED"/>
    <property type="match status" value="1"/>
</dbReference>
<keyword evidence="4 10" id="KW-0812">Transmembrane</keyword>
<organism evidence="12 13">
    <name type="scientific">Mytilus galloprovincialis</name>
    <name type="common">Mediterranean mussel</name>
    <dbReference type="NCBI Taxonomy" id="29158"/>
    <lineage>
        <taxon>Eukaryota</taxon>
        <taxon>Metazoa</taxon>
        <taxon>Spiralia</taxon>
        <taxon>Lophotrochozoa</taxon>
        <taxon>Mollusca</taxon>
        <taxon>Bivalvia</taxon>
        <taxon>Autobranchia</taxon>
        <taxon>Pteriomorphia</taxon>
        <taxon>Mytilida</taxon>
        <taxon>Mytiloidea</taxon>
        <taxon>Mytilidae</taxon>
        <taxon>Mytilinae</taxon>
        <taxon>Mytilus</taxon>
    </lineage>
</organism>
<evidence type="ECO:0000313" key="13">
    <source>
        <dbReference type="Proteomes" id="UP000596742"/>
    </source>
</evidence>
<evidence type="ECO:0000256" key="4">
    <source>
        <dbReference type="ARBA" id="ARBA00022692"/>
    </source>
</evidence>
<comment type="caution">
    <text evidence="12">The sequence shown here is derived from an EMBL/GenBank/DDBJ whole genome shotgun (WGS) entry which is preliminary data.</text>
</comment>
<dbReference type="GO" id="GO:0005886">
    <property type="term" value="C:plasma membrane"/>
    <property type="evidence" value="ECO:0007669"/>
    <property type="project" value="TreeGrafter"/>
</dbReference>
<keyword evidence="8" id="KW-0915">Sodium</keyword>
<evidence type="ECO:0000256" key="7">
    <source>
        <dbReference type="ARBA" id="ARBA00023180"/>
    </source>
</evidence>
<keyword evidence="10" id="KW-0769">Symport</keyword>
<feature type="transmembrane region" description="Helical" evidence="11">
    <location>
        <begin position="370"/>
        <end position="395"/>
    </location>
</feature>
<evidence type="ECO:0000256" key="8">
    <source>
        <dbReference type="PIRSR" id="PIRSR600175-1"/>
    </source>
</evidence>
<dbReference type="InterPro" id="IPR037272">
    <property type="entry name" value="SNS_sf"/>
</dbReference>
<evidence type="ECO:0000256" key="10">
    <source>
        <dbReference type="RuleBase" id="RU003732"/>
    </source>
</evidence>
<evidence type="ECO:0000256" key="1">
    <source>
        <dbReference type="ARBA" id="ARBA00004141"/>
    </source>
</evidence>
<feature type="binding site" evidence="8">
    <location>
        <position position="381"/>
    </location>
    <ligand>
        <name>Na(+)</name>
        <dbReference type="ChEBI" id="CHEBI:29101"/>
        <label>1</label>
    </ligand>
</feature>
<keyword evidence="3 10" id="KW-0813">Transport</keyword>
<sequence length="597" mass="67225">MKNEGTDSTRRIPEREKWNNKIEYSLSIIGYLVGLGNLWRFPYICMRNGGGAFLIPFLFFLIFCGIPLFFIETAMGQFSGKGMLQVWDICPMFKGLGFGFLVPNLMWNVYYTVILGWALYYIGNSFISPLPWTTCDNEWNSHNCALDSSFIGRLGNPDTFSYLDTNGTDIATRHLNITSSLTLTNQNVSWITAQEEFWQINVLQMSTGVHEIGHLNWRMILCLLGGIRYSYTALYTTNNHTDQRLTLDGSINGVILYLRPDFSKLLKTQIWIEAALQVCYSLGPGSGILITQASFNKFDNNLIRDSIMFSLIGEFTSIFSGLVIFTVLGFMAGEMSIPLEKIVKGGPGLAFIVYPEALSKLPGENVWSCIFFVMILCVGLDSHFVTVEALIGVFTDGFHRLRNRRELVTVAWCLGSFVLGLIFCTQGGIYIFQLIDWYVAALSLPIISFLECILLGWIYGMERFSKDVNLMLGRGIHIFFRVCIMFVTPLIMFVLIISTLIGYQPPTYGSYKYPKVAATIGMMLSILPIIPIVIFALVAIIQAEGDSIYKKIANALKPTSQWKPVNQEYEAVCKENNVTNMNALEKIKLNLLGETNI</sequence>
<dbReference type="GO" id="GO:0046872">
    <property type="term" value="F:metal ion binding"/>
    <property type="evidence" value="ECO:0007669"/>
    <property type="project" value="UniProtKB-KW"/>
</dbReference>
<feature type="transmembrane region" description="Helical" evidence="11">
    <location>
        <begin position="51"/>
        <end position="71"/>
    </location>
</feature>
<reference evidence="12" key="1">
    <citation type="submission" date="2018-11" db="EMBL/GenBank/DDBJ databases">
        <authorList>
            <person name="Alioto T."/>
            <person name="Alioto T."/>
        </authorList>
    </citation>
    <scope>NUCLEOTIDE SEQUENCE</scope>
</reference>
<keyword evidence="7" id="KW-0325">Glycoprotein</keyword>
<feature type="binding site" evidence="8">
    <location>
        <position position="37"/>
    </location>
    <ligand>
        <name>Na(+)</name>
        <dbReference type="ChEBI" id="CHEBI:29101"/>
        <label>1</label>
    </ligand>
</feature>
<feature type="transmembrane region" description="Helical" evidence="11">
    <location>
        <begin position="516"/>
        <end position="541"/>
    </location>
</feature>
<proteinExistence type="inferred from homology"/>
<keyword evidence="8" id="KW-0479">Metal-binding</keyword>
<protein>
    <recommendedName>
        <fullName evidence="10">Transporter</fullName>
    </recommendedName>
</protein>
<keyword evidence="5 11" id="KW-1133">Transmembrane helix</keyword>
<feature type="transmembrane region" description="Helical" evidence="11">
    <location>
        <begin position="108"/>
        <end position="127"/>
    </location>
</feature>
<gene>
    <name evidence="12" type="ORF">MGAL_10B066035</name>
</gene>
<comment type="subcellular location">
    <subcellularLocation>
        <location evidence="1">Membrane</location>
        <topology evidence="1">Multi-pass membrane protein</topology>
    </subcellularLocation>
</comment>
<feature type="transmembrane region" description="Helical" evidence="11">
    <location>
        <begin position="307"/>
        <end position="331"/>
    </location>
</feature>
<feature type="binding site" evidence="8">
    <location>
        <position position="30"/>
    </location>
    <ligand>
        <name>Na(+)</name>
        <dbReference type="ChEBI" id="CHEBI:29101"/>
        <label>1</label>
    </ligand>
</feature>
<feature type="disulfide bond" evidence="9">
    <location>
        <begin position="135"/>
        <end position="144"/>
    </location>
</feature>
<dbReference type="PANTHER" id="PTHR11616">
    <property type="entry name" value="SODIUM/CHLORIDE DEPENDENT TRANSPORTER"/>
    <property type="match status" value="1"/>
</dbReference>
<dbReference type="GO" id="GO:0089718">
    <property type="term" value="P:amino acid import across plasma membrane"/>
    <property type="evidence" value="ECO:0007669"/>
    <property type="project" value="TreeGrafter"/>
</dbReference>
<name>A0A8B6HPT3_MYTGA</name>
<dbReference type="GO" id="GO:0005283">
    <property type="term" value="F:amino acid:sodium symporter activity"/>
    <property type="evidence" value="ECO:0007669"/>
    <property type="project" value="TreeGrafter"/>
</dbReference>
<dbReference type="Proteomes" id="UP000596742">
    <property type="component" value="Unassembled WGS sequence"/>
</dbReference>
<dbReference type="AlphaFoldDB" id="A0A8B6HPT3"/>
<dbReference type="OrthoDB" id="6084062at2759"/>
<dbReference type="EMBL" id="UYJE01010373">
    <property type="protein sequence ID" value="VDI82592.1"/>
    <property type="molecule type" value="Genomic_DNA"/>
</dbReference>
<dbReference type="PROSITE" id="PS00610">
    <property type="entry name" value="NA_NEUROTRAN_SYMP_1"/>
    <property type="match status" value="1"/>
</dbReference>
<evidence type="ECO:0000256" key="6">
    <source>
        <dbReference type="ARBA" id="ARBA00023136"/>
    </source>
</evidence>
<keyword evidence="6 11" id="KW-0472">Membrane</keyword>
<comment type="similarity">
    <text evidence="2 10">Belongs to the sodium:neurotransmitter symporter (SNF) (TC 2.A.22) family.</text>
</comment>
<feature type="binding site" evidence="8">
    <location>
        <position position="33"/>
    </location>
    <ligand>
        <name>Na(+)</name>
        <dbReference type="ChEBI" id="CHEBI:29101"/>
        <label>1</label>
    </ligand>
</feature>